<evidence type="ECO:0000313" key="3">
    <source>
        <dbReference type="Proteomes" id="UP000233398"/>
    </source>
</evidence>
<name>A0A2N0VEM5_9BACT</name>
<feature type="domain" description="NAD(P)-binding" evidence="1">
    <location>
        <begin position="7"/>
        <end position="187"/>
    </location>
</feature>
<sequence>MKIVVAGGHGKIAMLLHPILKEKGHKVTGLIRKEEQVDDLKEAGAESVVVDIEKEDDISEFVGDADAVVFAAGAGPGSGKDRKWSVDRDGAIKLIEAAKKNGIDKYVMISAMGLDTPRGDDVFQVYQQAKAQADEALRNSGLNYVIIKPGRLTNDEGTGKVKIAEKLDRGEIPREDVARVIAEVLDNNSIKNVEFDLLSGKDEVTVALQEFV</sequence>
<proteinExistence type="predicted"/>
<dbReference type="PANTHER" id="PTHR15020">
    <property type="entry name" value="FLAVIN REDUCTASE-RELATED"/>
    <property type="match status" value="1"/>
</dbReference>
<evidence type="ECO:0000259" key="1">
    <source>
        <dbReference type="Pfam" id="PF13460"/>
    </source>
</evidence>
<organism evidence="2 3">
    <name type="scientific">Rhodohalobacter barkolensis</name>
    <dbReference type="NCBI Taxonomy" id="2053187"/>
    <lineage>
        <taxon>Bacteria</taxon>
        <taxon>Pseudomonadati</taxon>
        <taxon>Balneolota</taxon>
        <taxon>Balneolia</taxon>
        <taxon>Balneolales</taxon>
        <taxon>Balneolaceae</taxon>
        <taxon>Rhodohalobacter</taxon>
    </lineage>
</organism>
<dbReference type="CDD" id="cd05243">
    <property type="entry name" value="SDR_a5"/>
    <property type="match status" value="1"/>
</dbReference>
<dbReference type="AlphaFoldDB" id="A0A2N0VEM5"/>
<dbReference type="InterPro" id="IPR016040">
    <property type="entry name" value="NAD(P)-bd_dom"/>
</dbReference>
<dbReference type="InterPro" id="IPR036291">
    <property type="entry name" value="NAD(P)-bd_dom_sf"/>
</dbReference>
<comment type="caution">
    <text evidence="2">The sequence shown here is derived from an EMBL/GenBank/DDBJ whole genome shotgun (WGS) entry which is preliminary data.</text>
</comment>
<evidence type="ECO:0000313" key="2">
    <source>
        <dbReference type="EMBL" id="PKD42610.1"/>
    </source>
</evidence>
<dbReference type="RefSeq" id="WP_101074307.1">
    <property type="nucleotide sequence ID" value="NZ_PISP01000006.1"/>
</dbReference>
<dbReference type="Proteomes" id="UP000233398">
    <property type="component" value="Unassembled WGS sequence"/>
</dbReference>
<dbReference type="Gene3D" id="3.40.50.720">
    <property type="entry name" value="NAD(P)-binding Rossmann-like Domain"/>
    <property type="match status" value="1"/>
</dbReference>
<dbReference type="OrthoDB" id="9787486at2"/>
<gene>
    <name evidence="2" type="ORF">CWD77_14475</name>
</gene>
<dbReference type="SUPFAM" id="SSF51735">
    <property type="entry name" value="NAD(P)-binding Rossmann-fold domains"/>
    <property type="match status" value="1"/>
</dbReference>
<dbReference type="PANTHER" id="PTHR15020:SF50">
    <property type="entry name" value="UPF0659 PROTEIN YMR090W"/>
    <property type="match status" value="1"/>
</dbReference>
<accession>A0A2N0VEM5</accession>
<dbReference type="Pfam" id="PF13460">
    <property type="entry name" value="NAD_binding_10"/>
    <property type="match status" value="1"/>
</dbReference>
<keyword evidence="3" id="KW-1185">Reference proteome</keyword>
<dbReference type="EMBL" id="PISP01000006">
    <property type="protein sequence ID" value="PKD42610.1"/>
    <property type="molecule type" value="Genomic_DNA"/>
</dbReference>
<reference evidence="2 3" key="1">
    <citation type="submission" date="2017-11" db="EMBL/GenBank/DDBJ databases">
        <title>Rhodohalobacter 15182 sp. nov., isolated from a salt lake.</title>
        <authorList>
            <person name="Han S."/>
        </authorList>
    </citation>
    <scope>NUCLEOTIDE SEQUENCE [LARGE SCALE GENOMIC DNA]</scope>
    <source>
        <strain evidence="2 3">15182</strain>
    </source>
</reference>
<protein>
    <submittedName>
        <fullName evidence="2">NAD-dependent dehydratase</fullName>
    </submittedName>
</protein>